<evidence type="ECO:0000256" key="2">
    <source>
        <dbReference type="ARBA" id="ARBA00023172"/>
    </source>
</evidence>
<keyword evidence="1" id="KW-0238">DNA-binding</keyword>
<dbReference type="OrthoDB" id="2290206at2"/>
<evidence type="ECO:0000313" key="5">
    <source>
        <dbReference type="Proteomes" id="UP000189935"/>
    </source>
</evidence>
<dbReference type="InterPro" id="IPR036162">
    <property type="entry name" value="Resolvase-like_N_sf"/>
</dbReference>
<sequence>MRNTRYIAYYRVSTQRQGRSGLGLDAQRKAVNDRLSDGGDLISEYTEVESGRKNDRPRLAEALAACRLHRATLIIAKLDRLARSVAFVSNLMESGVEFEAVDFPQANRLTIHILAAVAEHEARMISDRTRAALAAAKARGVRLGGFRNRAGTCNDLARARAARTNKAVRRASDLRTTILEIQNSGAQSLCAVASGLNQRGITAPRGGAWHAAQVKRVLSQFATTGLVLPS</sequence>
<dbReference type="Gene3D" id="3.40.50.1390">
    <property type="entry name" value="Resolvase, N-terminal catalytic domain"/>
    <property type="match status" value="1"/>
</dbReference>
<evidence type="ECO:0000313" key="4">
    <source>
        <dbReference type="EMBL" id="SHK96020.1"/>
    </source>
</evidence>
<dbReference type="CDD" id="cd03768">
    <property type="entry name" value="SR_ResInv"/>
    <property type="match status" value="1"/>
</dbReference>
<accession>A0A1M6WQH9</accession>
<dbReference type="PANTHER" id="PTHR30461">
    <property type="entry name" value="DNA-INVERTASE FROM LAMBDOID PROPHAGE"/>
    <property type="match status" value="1"/>
</dbReference>
<evidence type="ECO:0000256" key="1">
    <source>
        <dbReference type="ARBA" id="ARBA00023125"/>
    </source>
</evidence>
<dbReference type="Proteomes" id="UP000189935">
    <property type="component" value="Chromosome I"/>
</dbReference>
<name>A0A1M6WQH9_9BRAD</name>
<dbReference type="Pfam" id="PF00239">
    <property type="entry name" value="Resolvase"/>
    <property type="match status" value="1"/>
</dbReference>
<dbReference type="AlphaFoldDB" id="A0A1M6WQH9"/>
<protein>
    <submittedName>
        <fullName evidence="4">Site-specific DNA recombinase</fullName>
    </submittedName>
</protein>
<evidence type="ECO:0000259" key="3">
    <source>
        <dbReference type="PROSITE" id="PS51736"/>
    </source>
</evidence>
<dbReference type="InterPro" id="IPR050639">
    <property type="entry name" value="SSR_resolvase"/>
</dbReference>
<dbReference type="PANTHER" id="PTHR30461:SF2">
    <property type="entry name" value="SERINE RECOMBINASE PINE-RELATED"/>
    <property type="match status" value="1"/>
</dbReference>
<reference evidence="4 5" key="1">
    <citation type="submission" date="2016-11" db="EMBL/GenBank/DDBJ databases">
        <authorList>
            <person name="Jaros S."/>
            <person name="Januszkiewicz K."/>
            <person name="Wedrychowicz H."/>
        </authorList>
    </citation>
    <scope>NUCLEOTIDE SEQUENCE [LARGE SCALE GENOMIC DNA]</scope>
    <source>
        <strain evidence="4 5">GAS499</strain>
    </source>
</reference>
<organism evidence="4 5">
    <name type="scientific">Bradyrhizobium lablabi</name>
    <dbReference type="NCBI Taxonomy" id="722472"/>
    <lineage>
        <taxon>Bacteria</taxon>
        <taxon>Pseudomonadati</taxon>
        <taxon>Pseudomonadota</taxon>
        <taxon>Alphaproteobacteria</taxon>
        <taxon>Hyphomicrobiales</taxon>
        <taxon>Nitrobacteraceae</taxon>
        <taxon>Bradyrhizobium</taxon>
    </lineage>
</organism>
<feature type="domain" description="Resolvase/invertase-type recombinase catalytic" evidence="3">
    <location>
        <begin position="5"/>
        <end position="140"/>
    </location>
</feature>
<dbReference type="SUPFAM" id="SSF53041">
    <property type="entry name" value="Resolvase-like"/>
    <property type="match status" value="1"/>
</dbReference>
<dbReference type="GO" id="GO:0003677">
    <property type="term" value="F:DNA binding"/>
    <property type="evidence" value="ECO:0007669"/>
    <property type="project" value="UniProtKB-KW"/>
</dbReference>
<dbReference type="PROSITE" id="PS51736">
    <property type="entry name" value="RECOMBINASES_3"/>
    <property type="match status" value="1"/>
</dbReference>
<dbReference type="GO" id="GO:0000150">
    <property type="term" value="F:DNA strand exchange activity"/>
    <property type="evidence" value="ECO:0007669"/>
    <property type="project" value="InterPro"/>
</dbReference>
<proteinExistence type="predicted"/>
<keyword evidence="2" id="KW-0233">DNA recombination</keyword>
<gene>
    <name evidence="4" type="ORF">SAMN05444159_4635</name>
</gene>
<dbReference type="SMART" id="SM00857">
    <property type="entry name" value="Resolvase"/>
    <property type="match status" value="1"/>
</dbReference>
<dbReference type="EMBL" id="LT670844">
    <property type="protein sequence ID" value="SHK96020.1"/>
    <property type="molecule type" value="Genomic_DNA"/>
</dbReference>
<dbReference type="RefSeq" id="WP_079541787.1">
    <property type="nucleotide sequence ID" value="NZ_LT670844.1"/>
</dbReference>
<dbReference type="InterPro" id="IPR006119">
    <property type="entry name" value="Resolv_N"/>
</dbReference>